<dbReference type="PANTHER" id="PTHR11496">
    <property type="entry name" value="ALCOHOL DEHYDROGENASE"/>
    <property type="match status" value="1"/>
</dbReference>
<dbReference type="NCBIfam" id="TIGR03405">
    <property type="entry name" value="Phn_Fe-ADH"/>
    <property type="match status" value="1"/>
</dbReference>
<dbReference type="Proteomes" id="UP000002588">
    <property type="component" value="Chromosome"/>
</dbReference>
<dbReference type="Pfam" id="PF00465">
    <property type="entry name" value="Fe-ADH"/>
    <property type="match status" value="1"/>
</dbReference>
<dbReference type="GO" id="GO:0017000">
    <property type="term" value="P:antibiotic biosynthetic process"/>
    <property type="evidence" value="ECO:0007669"/>
    <property type="project" value="InterPro"/>
</dbReference>
<dbReference type="AlphaFoldDB" id="A1K911"/>
<comment type="cofactor">
    <cofactor evidence="1">
        <name>Fe cation</name>
        <dbReference type="ChEBI" id="CHEBI:24875"/>
    </cofactor>
</comment>
<evidence type="ECO:0000256" key="2">
    <source>
        <dbReference type="ARBA" id="ARBA00007358"/>
    </source>
</evidence>
<keyword evidence="7" id="KW-1185">Reference proteome</keyword>
<feature type="domain" description="Fe-containing alcohol dehydrogenase-like C-terminal" evidence="5">
    <location>
        <begin position="190"/>
        <end position="363"/>
    </location>
</feature>
<feature type="domain" description="Alcohol dehydrogenase iron-type/glycerol dehydrogenase GldA" evidence="4">
    <location>
        <begin position="19"/>
        <end position="176"/>
    </location>
</feature>
<proteinExistence type="inferred from homology"/>
<dbReference type="KEGG" id="azo:azo2700"/>
<dbReference type="GO" id="GO:0046872">
    <property type="term" value="F:metal ion binding"/>
    <property type="evidence" value="ECO:0007669"/>
    <property type="project" value="InterPro"/>
</dbReference>
<dbReference type="InterPro" id="IPR035873">
    <property type="entry name" value="PhpC"/>
</dbReference>
<accession>A1K911</accession>
<keyword evidence="3 6" id="KW-0560">Oxidoreductase</keyword>
<evidence type="ECO:0000256" key="1">
    <source>
        <dbReference type="ARBA" id="ARBA00001962"/>
    </source>
</evidence>
<evidence type="ECO:0000256" key="3">
    <source>
        <dbReference type="ARBA" id="ARBA00023002"/>
    </source>
</evidence>
<name>A1K911_AZOSB</name>
<dbReference type="STRING" id="62928.azo2700"/>
<reference evidence="6 7" key="1">
    <citation type="journal article" date="2006" name="Nat. Biotechnol.">
        <title>Complete genome of the mutualistic, N2-fixing grass endophyte Azoarcus sp. strain BH72.</title>
        <authorList>
            <person name="Krause A."/>
            <person name="Ramakumar A."/>
            <person name="Bartels D."/>
            <person name="Battistoni F."/>
            <person name="Bekel T."/>
            <person name="Boch J."/>
            <person name="Boehm M."/>
            <person name="Friedrich F."/>
            <person name="Hurek T."/>
            <person name="Krause L."/>
            <person name="Linke B."/>
            <person name="McHardy A.C."/>
            <person name="Sarkar A."/>
            <person name="Schneiker S."/>
            <person name="Syed A.A."/>
            <person name="Thauer R."/>
            <person name="Vorhoelter F.-J."/>
            <person name="Weidner S."/>
            <person name="Puehler A."/>
            <person name="Reinhold-Hurek B."/>
            <person name="Kaiser O."/>
            <person name="Goesmann A."/>
        </authorList>
    </citation>
    <scope>NUCLEOTIDE SEQUENCE [LARGE SCALE GENOMIC DNA]</scope>
    <source>
        <strain evidence="6 7">BH72</strain>
    </source>
</reference>
<evidence type="ECO:0000313" key="6">
    <source>
        <dbReference type="EMBL" id="CAL95316.1"/>
    </source>
</evidence>
<protein>
    <submittedName>
        <fullName evidence="6">Conserved hypothetical alcohol dehydrogenase</fullName>
        <ecNumber evidence="6">1.1.1.1</ecNumber>
    </submittedName>
</protein>
<comment type="similarity">
    <text evidence="2">Belongs to the iron-containing alcohol dehydrogenase family.</text>
</comment>
<evidence type="ECO:0000259" key="4">
    <source>
        <dbReference type="Pfam" id="PF00465"/>
    </source>
</evidence>
<dbReference type="FunFam" id="3.40.50.1970:FF:000003">
    <property type="entry name" value="Alcohol dehydrogenase, iron-containing"/>
    <property type="match status" value="1"/>
</dbReference>
<evidence type="ECO:0000259" key="5">
    <source>
        <dbReference type="Pfam" id="PF25137"/>
    </source>
</evidence>
<dbReference type="SUPFAM" id="SSF56796">
    <property type="entry name" value="Dehydroquinate synthase-like"/>
    <property type="match status" value="1"/>
</dbReference>
<dbReference type="PANTHER" id="PTHR11496:SF103">
    <property type="entry name" value="DEHYDROGENASE, PUTATIVE-RELATED"/>
    <property type="match status" value="1"/>
</dbReference>
<dbReference type="EC" id="1.1.1.1" evidence="6"/>
<dbReference type="InterPro" id="IPR056798">
    <property type="entry name" value="ADH_Fe_C"/>
</dbReference>
<dbReference type="eggNOG" id="COG1454">
    <property type="taxonomic scope" value="Bacteria"/>
</dbReference>
<dbReference type="EMBL" id="AM406670">
    <property type="protein sequence ID" value="CAL95316.1"/>
    <property type="molecule type" value="Genomic_DNA"/>
</dbReference>
<dbReference type="InterPro" id="IPR001670">
    <property type="entry name" value="ADH_Fe/GldA"/>
</dbReference>
<dbReference type="InterPro" id="IPR039697">
    <property type="entry name" value="Alcohol_dehydrogenase_Fe"/>
</dbReference>
<dbReference type="InterPro" id="IPR017775">
    <property type="entry name" value="ADH_Fe_PsrA-like"/>
</dbReference>
<dbReference type="Pfam" id="PF25137">
    <property type="entry name" value="ADH_Fe_C"/>
    <property type="match status" value="1"/>
</dbReference>
<gene>
    <name evidence="6" type="ordered locus">azo2700</name>
</gene>
<dbReference type="CDD" id="cd08182">
    <property type="entry name" value="HEPD"/>
    <property type="match status" value="1"/>
</dbReference>
<organism evidence="6 7">
    <name type="scientific">Azoarcus sp. (strain BH72)</name>
    <dbReference type="NCBI Taxonomy" id="418699"/>
    <lineage>
        <taxon>Bacteria</taxon>
        <taxon>Pseudomonadati</taxon>
        <taxon>Pseudomonadota</taxon>
        <taxon>Betaproteobacteria</taxon>
        <taxon>Rhodocyclales</taxon>
        <taxon>Zoogloeaceae</taxon>
        <taxon>Azoarcus</taxon>
    </lineage>
</organism>
<dbReference type="Gene3D" id="3.40.50.1970">
    <property type="match status" value="1"/>
</dbReference>
<dbReference type="HOGENOM" id="CLU_007207_0_0_4"/>
<evidence type="ECO:0000313" key="7">
    <source>
        <dbReference type="Proteomes" id="UP000002588"/>
    </source>
</evidence>
<dbReference type="Gene3D" id="1.20.1090.10">
    <property type="entry name" value="Dehydroquinate synthase-like - alpha domain"/>
    <property type="match status" value="1"/>
</dbReference>
<dbReference type="GO" id="GO:0004022">
    <property type="term" value="F:alcohol dehydrogenase (NAD+) activity"/>
    <property type="evidence" value="ECO:0007669"/>
    <property type="project" value="UniProtKB-EC"/>
</dbReference>
<sequence>MPLTAWSYHNPVRVVGASLSTLAPQLPHGRRVLLVTSRGAAERGIARQLEAALPGRTVALLDDVAPNPDLRYLDETAARLRGTEIDLVIALGGGSVLDAGKVLALLLRRPEPDLLAQCFRNRRDVAWTARLPLVAIPTTAGAGAEVTPFATVWDHERSAKHSLATPFAYPDLAVLDAALTLTLPPEHTLYPALDALSHALESLWNRSATPVSRGLALQALALASRALPEVLAQPGDLARRADMQHASLLAGMAISQTRTAVAHAISYPLTLHHGVPHGLACSFTLPTLLRTNLDRIAHNPSERLLLEAVLAMLDTFGLGQRLLQYLQRDDVRRLHGEMFTAERSNNYNGVPFADVAEIIDSALAQTGKD</sequence>